<dbReference type="SMART" id="SM00382">
    <property type="entry name" value="AAA"/>
    <property type="match status" value="1"/>
</dbReference>
<evidence type="ECO:0000256" key="1">
    <source>
        <dbReference type="ARBA" id="ARBA00004651"/>
    </source>
</evidence>
<gene>
    <name evidence="14" type="primary">msbA</name>
    <name evidence="14" type="ORF">MECH1_V1_0056</name>
</gene>
<dbReference type="InterPro" id="IPR027417">
    <property type="entry name" value="P-loop_NTPase"/>
</dbReference>
<dbReference type="PROSITE" id="PS50929">
    <property type="entry name" value="ABC_TM1F"/>
    <property type="match status" value="1"/>
</dbReference>
<keyword evidence="10 11" id="KW-0472">Membrane</keyword>
<dbReference type="PANTHER" id="PTHR43394:SF1">
    <property type="entry name" value="ATP-BINDING CASSETTE SUB-FAMILY B MEMBER 10, MITOCHONDRIAL"/>
    <property type="match status" value="1"/>
</dbReference>
<evidence type="ECO:0000256" key="11">
    <source>
        <dbReference type="SAM" id="Phobius"/>
    </source>
</evidence>
<dbReference type="Proteomes" id="UP001497493">
    <property type="component" value="Chromosome"/>
</dbReference>
<dbReference type="InterPro" id="IPR011917">
    <property type="entry name" value="ABC_transpr_lipidA"/>
</dbReference>
<feature type="transmembrane region" description="Helical" evidence="11">
    <location>
        <begin position="31"/>
        <end position="48"/>
    </location>
</feature>
<dbReference type="InterPro" id="IPR039421">
    <property type="entry name" value="Type_1_exporter"/>
</dbReference>
<evidence type="ECO:0000256" key="6">
    <source>
        <dbReference type="ARBA" id="ARBA00022840"/>
    </source>
</evidence>
<dbReference type="Gene3D" id="3.40.50.300">
    <property type="entry name" value="P-loop containing nucleotide triphosphate hydrolases"/>
    <property type="match status" value="1"/>
</dbReference>
<name>A0ABM9NE20_9GAMM</name>
<dbReference type="GO" id="GO:0005524">
    <property type="term" value="F:ATP binding"/>
    <property type="evidence" value="ECO:0007669"/>
    <property type="project" value="UniProtKB-KW"/>
</dbReference>
<keyword evidence="7" id="KW-1278">Translocase</keyword>
<sequence length="603" mass="66892">MDSMNSTTPDRKTLVDGIAVYRRLLGYAVPYWRMLVIAVLAMAGYAALNPIFARLIQSLIDGSLVHEDPDVLRESALILVGLSVVRGVVGFASDYCSGWVGRRIIADLRRELFDQFLHLPCTYYDRASSGQLLARMLYNTDQVENALSKGIVAIFQDSFTILGLTALMVYENPLLSLVFLVVGPVLGLGTRLISQRFRRISMRIQESMGNVGHVAQEVIEAQRIVKVFNGKRYEMEKFGRENEINRRREVRLIATNALSGAIIQFIYIGGIAAILYVASLDTVRNTVTPGSLVAFVAAMAMMLSPIKRVTQVIGVLQRGIAAGESVFEILDAERERDSGTIELDQVRGTIEYRNVSLSYRADGAPALRQIELRIAPGKTVALVGHSGSGKTSLIRLLPRLYEPTEGEIYVDGRNICHVTLESLRRHIAYVGQEVTLFNDTVANNIAYGCRGKIAFERIRRAAEAAHALEFIERLPQGFETVVGQQGVVLSGGQRQRIAIARALLKDAPILILDEATSALDAESERYVQEALEALMRNRTTLVIAHRLSTIQNADRIYVMREGRIIEQGTHEQLLSGPSHYRDLYRMQFGQRALEGAGSAEAKR</sequence>
<feature type="transmembrane region" description="Helical" evidence="11">
    <location>
        <begin position="253"/>
        <end position="278"/>
    </location>
</feature>
<evidence type="ECO:0000256" key="4">
    <source>
        <dbReference type="ARBA" id="ARBA00022692"/>
    </source>
</evidence>
<evidence type="ECO:0000259" key="12">
    <source>
        <dbReference type="PROSITE" id="PS50893"/>
    </source>
</evidence>
<feature type="transmembrane region" description="Helical" evidence="11">
    <location>
        <begin position="146"/>
        <end position="168"/>
    </location>
</feature>
<comment type="subcellular location">
    <subcellularLocation>
        <location evidence="1">Cell membrane</location>
        <topology evidence="1">Multi-pass membrane protein</topology>
    </subcellularLocation>
</comment>
<dbReference type="PANTHER" id="PTHR43394">
    <property type="entry name" value="ATP-DEPENDENT PERMEASE MDL1, MITOCHONDRIAL"/>
    <property type="match status" value="1"/>
</dbReference>
<keyword evidence="2" id="KW-0813">Transport</keyword>
<proteinExistence type="predicted"/>
<organism evidence="14 15">
    <name type="scientific">Candidatus Methylocalor cossyra</name>
    <dbReference type="NCBI Taxonomy" id="3108543"/>
    <lineage>
        <taxon>Bacteria</taxon>
        <taxon>Pseudomonadati</taxon>
        <taxon>Pseudomonadota</taxon>
        <taxon>Gammaproteobacteria</taxon>
        <taxon>Methylococcales</taxon>
        <taxon>Methylococcaceae</taxon>
        <taxon>Candidatus Methylocalor</taxon>
    </lineage>
</organism>
<keyword evidence="6 14" id="KW-0067">ATP-binding</keyword>
<dbReference type="SUPFAM" id="SSF52540">
    <property type="entry name" value="P-loop containing nucleoside triphosphate hydrolases"/>
    <property type="match status" value="1"/>
</dbReference>
<feature type="domain" description="ABC transmembrane type-1" evidence="13">
    <location>
        <begin position="36"/>
        <end position="318"/>
    </location>
</feature>
<evidence type="ECO:0000256" key="10">
    <source>
        <dbReference type="ARBA" id="ARBA00023136"/>
    </source>
</evidence>
<dbReference type="SUPFAM" id="SSF90123">
    <property type="entry name" value="ABC transporter transmembrane region"/>
    <property type="match status" value="1"/>
</dbReference>
<evidence type="ECO:0000256" key="9">
    <source>
        <dbReference type="ARBA" id="ARBA00023055"/>
    </source>
</evidence>
<dbReference type="InterPro" id="IPR017871">
    <property type="entry name" value="ABC_transporter-like_CS"/>
</dbReference>
<keyword evidence="5" id="KW-0547">Nucleotide-binding</keyword>
<accession>A0ABM9NE20</accession>
<keyword evidence="4 11" id="KW-0812">Transmembrane</keyword>
<evidence type="ECO:0000313" key="15">
    <source>
        <dbReference type="Proteomes" id="UP001497493"/>
    </source>
</evidence>
<dbReference type="Gene3D" id="1.20.1560.10">
    <property type="entry name" value="ABC transporter type 1, transmembrane domain"/>
    <property type="match status" value="1"/>
</dbReference>
<keyword evidence="9" id="KW-0445">Lipid transport</keyword>
<evidence type="ECO:0000259" key="13">
    <source>
        <dbReference type="PROSITE" id="PS50929"/>
    </source>
</evidence>
<feature type="domain" description="ABC transporter" evidence="12">
    <location>
        <begin position="350"/>
        <end position="586"/>
    </location>
</feature>
<keyword evidence="3" id="KW-1003">Cell membrane</keyword>
<keyword evidence="8 11" id="KW-1133">Transmembrane helix</keyword>
<dbReference type="PROSITE" id="PS00211">
    <property type="entry name" value="ABC_TRANSPORTER_1"/>
    <property type="match status" value="1"/>
</dbReference>
<dbReference type="EMBL" id="OZ026884">
    <property type="protein sequence ID" value="CAL1238844.1"/>
    <property type="molecule type" value="Genomic_DNA"/>
</dbReference>
<evidence type="ECO:0000256" key="7">
    <source>
        <dbReference type="ARBA" id="ARBA00022967"/>
    </source>
</evidence>
<evidence type="ECO:0000256" key="5">
    <source>
        <dbReference type="ARBA" id="ARBA00022741"/>
    </source>
</evidence>
<protein>
    <submittedName>
        <fullName evidence="14">Lipid A export ATP-binding/permease protein MsbA</fullName>
    </submittedName>
</protein>
<dbReference type="InterPro" id="IPR011527">
    <property type="entry name" value="ABC1_TM_dom"/>
</dbReference>
<dbReference type="Pfam" id="PF00664">
    <property type="entry name" value="ABC_membrane"/>
    <property type="match status" value="1"/>
</dbReference>
<evidence type="ECO:0000313" key="14">
    <source>
        <dbReference type="EMBL" id="CAL1238844.1"/>
    </source>
</evidence>
<dbReference type="CDD" id="cd18552">
    <property type="entry name" value="ABC_6TM_MsbA_like"/>
    <property type="match status" value="1"/>
</dbReference>
<dbReference type="Pfam" id="PF00005">
    <property type="entry name" value="ABC_tran"/>
    <property type="match status" value="1"/>
</dbReference>
<reference evidence="14 15" key="1">
    <citation type="submission" date="2024-04" db="EMBL/GenBank/DDBJ databases">
        <authorList>
            <person name="Cremers G."/>
        </authorList>
    </citation>
    <scope>NUCLEOTIDE SEQUENCE [LARGE SCALE GENOMIC DNA]</scope>
    <source>
        <strain evidence="14">MeCH1-AG</strain>
    </source>
</reference>
<dbReference type="InterPro" id="IPR036640">
    <property type="entry name" value="ABC1_TM_sf"/>
</dbReference>
<dbReference type="InterPro" id="IPR003593">
    <property type="entry name" value="AAA+_ATPase"/>
</dbReference>
<dbReference type="InterPro" id="IPR003439">
    <property type="entry name" value="ABC_transporter-like_ATP-bd"/>
</dbReference>
<evidence type="ECO:0000256" key="3">
    <source>
        <dbReference type="ARBA" id="ARBA00022475"/>
    </source>
</evidence>
<evidence type="ECO:0000256" key="8">
    <source>
        <dbReference type="ARBA" id="ARBA00022989"/>
    </source>
</evidence>
<feature type="transmembrane region" description="Helical" evidence="11">
    <location>
        <begin position="174"/>
        <end position="193"/>
    </location>
</feature>
<evidence type="ECO:0000256" key="2">
    <source>
        <dbReference type="ARBA" id="ARBA00022448"/>
    </source>
</evidence>
<keyword evidence="15" id="KW-1185">Reference proteome</keyword>
<feature type="transmembrane region" description="Helical" evidence="11">
    <location>
        <begin position="290"/>
        <end position="306"/>
    </location>
</feature>
<dbReference type="NCBIfam" id="TIGR02203">
    <property type="entry name" value="MsbA_lipidA"/>
    <property type="match status" value="1"/>
</dbReference>
<dbReference type="PROSITE" id="PS50893">
    <property type="entry name" value="ABC_TRANSPORTER_2"/>
    <property type="match status" value="1"/>
</dbReference>